<evidence type="ECO:0008006" key="4">
    <source>
        <dbReference type="Google" id="ProtNLM"/>
    </source>
</evidence>
<feature type="transmembrane region" description="Helical" evidence="2">
    <location>
        <begin position="6"/>
        <end position="26"/>
    </location>
</feature>
<evidence type="ECO:0000256" key="1">
    <source>
        <dbReference type="SAM" id="MobiDB-lite"/>
    </source>
</evidence>
<dbReference type="AlphaFoldDB" id="A0A382QAN8"/>
<feature type="transmembrane region" description="Helical" evidence="2">
    <location>
        <begin position="95"/>
        <end position="117"/>
    </location>
</feature>
<dbReference type="PANTHER" id="PTHR33269:SF17">
    <property type="entry name" value="NADH-UBIQUINONE OXIDOREDUCTASE CHAIN 6"/>
    <property type="match status" value="1"/>
</dbReference>
<gene>
    <name evidence="3" type="ORF">METZ01_LOCUS334882</name>
</gene>
<evidence type="ECO:0000313" key="3">
    <source>
        <dbReference type="EMBL" id="SVC82028.1"/>
    </source>
</evidence>
<dbReference type="InterPro" id="IPR042106">
    <property type="entry name" value="Nuo/plastoQ_OxRdtase_6_NuoJ"/>
</dbReference>
<dbReference type="EMBL" id="UINC01112824">
    <property type="protein sequence ID" value="SVC82028.1"/>
    <property type="molecule type" value="Genomic_DNA"/>
</dbReference>
<feature type="transmembrane region" description="Helical" evidence="2">
    <location>
        <begin position="61"/>
        <end position="83"/>
    </location>
</feature>
<feature type="region of interest" description="Disordered" evidence="1">
    <location>
        <begin position="183"/>
        <end position="203"/>
    </location>
</feature>
<name>A0A382QAN8_9ZZZZ</name>
<dbReference type="Gene3D" id="1.20.120.1200">
    <property type="entry name" value="NADH-ubiquinone/plastoquinone oxidoreductase chain 6, subunit NuoJ"/>
    <property type="match status" value="1"/>
</dbReference>
<dbReference type="PANTHER" id="PTHR33269">
    <property type="entry name" value="NADH-UBIQUINONE OXIDOREDUCTASE CHAIN 6"/>
    <property type="match status" value="1"/>
</dbReference>
<evidence type="ECO:0000256" key="2">
    <source>
        <dbReference type="SAM" id="Phobius"/>
    </source>
</evidence>
<dbReference type="Pfam" id="PF00499">
    <property type="entry name" value="Oxidored_q3"/>
    <property type="match status" value="1"/>
</dbReference>
<keyword evidence="2" id="KW-0472">Membrane</keyword>
<sequence>MNLSVVDFLFYLFSTISVGGGVCVVLSRNPVNAAMFMILSLVGVASLFVLLEAFFLAVLQVLVYAGAIMVLFLFIIMLLDVGPDAGKDAKWSKKGFLRGFAGLLCVGLFTVLTLEYADVAVDSASEWRPVKEEASVEGDQIVFSKSVKSFGYGLFTKYMLPLQVAGFLLLAAMVGVIVLSKRRGDEETEDVSSPSSEPEPEET</sequence>
<organism evidence="3">
    <name type="scientific">marine metagenome</name>
    <dbReference type="NCBI Taxonomy" id="408172"/>
    <lineage>
        <taxon>unclassified sequences</taxon>
        <taxon>metagenomes</taxon>
        <taxon>ecological metagenomes</taxon>
    </lineage>
</organism>
<accession>A0A382QAN8</accession>
<keyword evidence="2" id="KW-0812">Transmembrane</keyword>
<dbReference type="GO" id="GO:0008137">
    <property type="term" value="F:NADH dehydrogenase (ubiquinone) activity"/>
    <property type="evidence" value="ECO:0007669"/>
    <property type="project" value="InterPro"/>
</dbReference>
<protein>
    <recommendedName>
        <fullName evidence="4">NADH-quinone oxidoreductase subunit J</fullName>
    </recommendedName>
</protein>
<feature type="transmembrane region" description="Helical" evidence="2">
    <location>
        <begin position="158"/>
        <end position="179"/>
    </location>
</feature>
<proteinExistence type="predicted"/>
<keyword evidence="2" id="KW-1133">Transmembrane helix</keyword>
<dbReference type="InterPro" id="IPR001457">
    <property type="entry name" value="NADH_UbQ/plastoQ_OxRdtase_su6"/>
</dbReference>
<feature type="transmembrane region" description="Helical" evidence="2">
    <location>
        <begin position="33"/>
        <end position="55"/>
    </location>
</feature>
<reference evidence="3" key="1">
    <citation type="submission" date="2018-05" db="EMBL/GenBank/DDBJ databases">
        <authorList>
            <person name="Lanie J.A."/>
            <person name="Ng W.-L."/>
            <person name="Kazmierczak K.M."/>
            <person name="Andrzejewski T.M."/>
            <person name="Davidsen T.M."/>
            <person name="Wayne K.J."/>
            <person name="Tettelin H."/>
            <person name="Glass J.I."/>
            <person name="Rusch D."/>
            <person name="Podicherti R."/>
            <person name="Tsui H.-C.T."/>
            <person name="Winkler M.E."/>
        </authorList>
    </citation>
    <scope>NUCLEOTIDE SEQUENCE</scope>
</reference>